<dbReference type="KEGG" id="nar:Saro_0355"/>
<protein>
    <submittedName>
        <fullName evidence="1">Uncharacterized protein</fullName>
    </submittedName>
</protein>
<dbReference type="STRING" id="279238.Saro_0355"/>
<name>Q2GBH0_NOVAD</name>
<reference evidence="2" key="1">
    <citation type="submission" date="2006-01" db="EMBL/GenBank/DDBJ databases">
        <title>Complete sequence of Novosphingobium aromaticivorans DSM 12444.</title>
        <authorList>
            <consortium name="US DOE Joint Genome Institute"/>
            <person name="Copeland A."/>
            <person name="Lucas S."/>
            <person name="Lapidus A."/>
            <person name="Barry K."/>
            <person name="Detter J.C."/>
            <person name="Glavina T."/>
            <person name="Hammon N."/>
            <person name="Israni S."/>
            <person name="Pitluck S."/>
            <person name="Chain P."/>
            <person name="Malfatti S."/>
            <person name="Shin M."/>
            <person name="Vergez L."/>
            <person name="Schmutz J."/>
            <person name="Larimer F."/>
            <person name="Land M."/>
            <person name="Kyrpides N."/>
            <person name="Ivanova N."/>
            <person name="Fredrickson J."/>
            <person name="Balkwill D."/>
            <person name="Romine M.F."/>
            <person name="Richardson P."/>
        </authorList>
    </citation>
    <scope>NUCLEOTIDE SEQUENCE [LARGE SCALE GENOMIC DNA]</scope>
    <source>
        <strain evidence="2">ATCC 700278 / DSM 12444 / CCUG 56034 / CIP 105152 / NBRC 16084 / F199</strain>
    </source>
</reference>
<dbReference type="AlphaFoldDB" id="Q2GBH0"/>
<sequence>MAADWRALSGRQSASIDQRWFEVVNRSRAGAIEAIRSGIPDVRPRPWHEDRSGLETIFGLTAATHCFDEPPHSWAHLLEPQITRAFVHFLNEGDGQRRSARCLSFVRAALACSPRSRPIPQGWQPTGAVAEAEENRIDILVELTDGHRRFGAAIEAKFGHKLTSGQLEKAEDHVTDRKGRHWDAARSAFLVIAPLTQRIDRKLLARRPNWRAASWWAFLNRLEREIGQSDDCRDYRRFRRTVWYRSY</sequence>
<proteinExistence type="predicted"/>
<keyword evidence="2" id="KW-1185">Reference proteome</keyword>
<dbReference type="RefSeq" id="WP_011444017.1">
    <property type="nucleotide sequence ID" value="NC_007794.1"/>
</dbReference>
<dbReference type="EMBL" id="CP000248">
    <property type="protein sequence ID" value="ABD24803.1"/>
    <property type="molecule type" value="Genomic_DNA"/>
</dbReference>
<dbReference type="Pfam" id="PF14281">
    <property type="entry name" value="PDDEXK_4"/>
    <property type="match status" value="1"/>
</dbReference>
<gene>
    <name evidence="1" type="ordered locus">Saro_0355</name>
</gene>
<dbReference type="HOGENOM" id="CLU_1123627_0_0_5"/>
<accession>Q2GBH0</accession>
<evidence type="ECO:0000313" key="1">
    <source>
        <dbReference type="EMBL" id="ABD24803.1"/>
    </source>
</evidence>
<dbReference type="InterPro" id="IPR029470">
    <property type="entry name" value="PDDEXK_4"/>
</dbReference>
<dbReference type="eggNOG" id="ENOG5030393">
    <property type="taxonomic scope" value="Bacteria"/>
</dbReference>
<organism evidence="1 2">
    <name type="scientific">Novosphingobium aromaticivorans (strain ATCC 700278 / DSM 12444 / CCUG 56034 / CIP 105152 / NBRC 16084 / F199)</name>
    <dbReference type="NCBI Taxonomy" id="279238"/>
    <lineage>
        <taxon>Bacteria</taxon>
        <taxon>Pseudomonadati</taxon>
        <taxon>Pseudomonadota</taxon>
        <taxon>Alphaproteobacteria</taxon>
        <taxon>Sphingomonadales</taxon>
        <taxon>Sphingomonadaceae</taxon>
        <taxon>Novosphingobium</taxon>
    </lineage>
</organism>
<dbReference type="Proteomes" id="UP000009134">
    <property type="component" value="Chromosome"/>
</dbReference>
<evidence type="ECO:0000313" key="2">
    <source>
        <dbReference type="Proteomes" id="UP000009134"/>
    </source>
</evidence>